<dbReference type="PROSITE" id="PS51375">
    <property type="entry name" value="PPR"/>
    <property type="match status" value="6"/>
</dbReference>
<dbReference type="Pfam" id="PF20431">
    <property type="entry name" value="E_motif"/>
    <property type="match status" value="1"/>
</dbReference>
<dbReference type="InterPro" id="IPR011990">
    <property type="entry name" value="TPR-like_helical_dom_sf"/>
</dbReference>
<feature type="repeat" description="PPR" evidence="3">
    <location>
        <begin position="172"/>
        <end position="206"/>
    </location>
</feature>
<dbReference type="GO" id="GO:0009451">
    <property type="term" value="P:RNA modification"/>
    <property type="evidence" value="ECO:0007669"/>
    <property type="project" value="InterPro"/>
</dbReference>
<evidence type="ECO:0000256" key="2">
    <source>
        <dbReference type="ARBA" id="ARBA00022737"/>
    </source>
</evidence>
<dbReference type="Proteomes" id="UP000237347">
    <property type="component" value="Unassembled WGS sequence"/>
</dbReference>
<feature type="domain" description="DYW" evidence="5">
    <location>
        <begin position="830"/>
        <end position="922"/>
    </location>
</feature>
<evidence type="ECO:0000256" key="1">
    <source>
        <dbReference type="ARBA" id="ARBA00006643"/>
    </source>
</evidence>
<dbReference type="EMBL" id="PKMF04000186">
    <property type="protein sequence ID" value="KAK7844397.1"/>
    <property type="molecule type" value="Genomic_DNA"/>
</dbReference>
<feature type="region of interest" description="Disordered" evidence="4">
    <location>
        <begin position="69"/>
        <end position="104"/>
    </location>
</feature>
<dbReference type="GO" id="GO:0003723">
    <property type="term" value="F:RNA binding"/>
    <property type="evidence" value="ECO:0007669"/>
    <property type="project" value="InterPro"/>
</dbReference>
<sequence>MATVIQSTPSLTATTTTTTAATATSFYCFPQSLLSSSPPHSPIFLFPKTPPPPPPFSSLSNFKLRKTHHHRPRFSTSPTQPLSLTPTLLPSESSCGSSSSPNDAQNSLVDTLFDLLRLSARYSDAQLVSAVHACILKLQEHTHLSNALISAYLKLGLLSEAYNVFLGLSCPNVVSYTALISGFSKSNREHEAVELFFRMRDSGIEPNEYTFVAILTACIRILDLQLGLQVHAMIIKLGVLEDSVFVSNALMGLYGKCGCFLFVLKLFDEMLHRDIASWNTVISCMVSEFMYDKAFELFRDMQRNDGLRVDHFTVSTLLTACTGSASIMKGQEVHAHAIKVGLEANLSVNNALIGFYTNCGGGVKDVAALFERMPIRDMITWTEVITAYMDFGLVELAVEVFDKMPERNSFSYNALLTGLCRNGQGSRTLELFIKMVEEGVDLTEFTLTSVLSACGLLMDRKISEQIHGFILKIGFGSNACIEAALLDMCTKCGRMEDAEKIFRRWSFDQDTSVIWTSMICGYARNGQPDEAISLFNISQSEGTMVVDEVASTSVLGLCGNIGYHNMGKQIHCHALKSGFLSDLMVGNALLTMYSKCWNMDDAIKIFNNMPTHNTVSWNGLLAGHLFHRQGDEALALWSKMKKIGTKPDNVTFVLTISAYRHTNSNLVDDCRSLFSSLKSVYDIEPSSDHYASLVGVLGYWGLLEEAEEMISTMPFEPHASVWRALLDSCRIHLNTTIGKRVAKRILALEPKDPSTYILVSNLYSASGRWHCSEMVRENMRDMGFRKHPGRSWIIFQNKIHYFYARDKSHPQTKDIYSGLEILILECLKAGYVPDASFVLHDVEEHQKKDFLFNHSAKLAATYGLLMSRPGKPIRIVKNILLCGDCHTFLKHVSVVTKREIFLRDSSGFHCFSNGQCSCKDYW</sequence>
<feature type="repeat" description="PPR" evidence="3">
    <location>
        <begin position="511"/>
        <end position="545"/>
    </location>
</feature>
<comment type="caution">
    <text evidence="6">The sequence shown here is derived from an EMBL/GenBank/DDBJ whole genome shotgun (WGS) entry which is preliminary data.</text>
</comment>
<reference evidence="6 7" key="1">
    <citation type="journal article" date="2018" name="Sci. Data">
        <title>The draft genome sequence of cork oak.</title>
        <authorList>
            <person name="Ramos A.M."/>
            <person name="Usie A."/>
            <person name="Barbosa P."/>
            <person name="Barros P.M."/>
            <person name="Capote T."/>
            <person name="Chaves I."/>
            <person name="Simoes F."/>
            <person name="Abreu I."/>
            <person name="Carrasquinho I."/>
            <person name="Faro C."/>
            <person name="Guimaraes J.B."/>
            <person name="Mendonca D."/>
            <person name="Nobrega F."/>
            <person name="Rodrigues L."/>
            <person name="Saibo N.J.M."/>
            <person name="Varela M.C."/>
            <person name="Egas C."/>
            <person name="Matos J."/>
            <person name="Miguel C.M."/>
            <person name="Oliveira M.M."/>
            <person name="Ricardo C.P."/>
            <person name="Goncalves S."/>
        </authorList>
    </citation>
    <scope>NUCLEOTIDE SEQUENCE [LARGE SCALE GENOMIC DNA]</scope>
    <source>
        <strain evidence="7">cv. HL8</strain>
    </source>
</reference>
<proteinExistence type="inferred from homology"/>
<feature type="compositionally biased region" description="Low complexity" evidence="4">
    <location>
        <begin position="75"/>
        <end position="100"/>
    </location>
</feature>
<dbReference type="GO" id="GO:0008270">
    <property type="term" value="F:zinc ion binding"/>
    <property type="evidence" value="ECO:0007669"/>
    <property type="project" value="InterPro"/>
</dbReference>
<name>A0AAW0KYG1_QUESU</name>
<dbReference type="Pfam" id="PF13041">
    <property type="entry name" value="PPR_2"/>
    <property type="match status" value="4"/>
</dbReference>
<dbReference type="NCBIfam" id="TIGR00756">
    <property type="entry name" value="PPR"/>
    <property type="match status" value="4"/>
</dbReference>
<dbReference type="InterPro" id="IPR002885">
    <property type="entry name" value="PPR_rpt"/>
</dbReference>
<dbReference type="InterPro" id="IPR046960">
    <property type="entry name" value="PPR_At4g14850-like_plant"/>
</dbReference>
<dbReference type="FunFam" id="1.25.40.10:FF:002102">
    <property type="entry name" value="Pentatricopeptide repeat-containing protein103"/>
    <property type="match status" value="1"/>
</dbReference>
<accession>A0AAW0KYG1</accession>
<gene>
    <name evidence="6" type="primary">EMB175_1</name>
    <name evidence="6" type="ORF">CFP56_010960</name>
</gene>
<dbReference type="FunFam" id="1.25.40.10:FF:000679">
    <property type="entry name" value="Pentatricopeptide repeat-containing protein At5g03800"/>
    <property type="match status" value="1"/>
</dbReference>
<dbReference type="Pfam" id="PF14432">
    <property type="entry name" value="DYW_deaminase"/>
    <property type="match status" value="1"/>
</dbReference>
<evidence type="ECO:0000313" key="7">
    <source>
        <dbReference type="Proteomes" id="UP000237347"/>
    </source>
</evidence>
<dbReference type="FunFam" id="1.25.40.10:FF:001564">
    <property type="entry name" value="Pentatricopeptide repeat-containing protein103"/>
    <property type="match status" value="1"/>
</dbReference>
<feature type="repeat" description="PPR" evidence="3">
    <location>
        <begin position="613"/>
        <end position="647"/>
    </location>
</feature>
<dbReference type="AlphaFoldDB" id="A0AAW0KYG1"/>
<evidence type="ECO:0000256" key="4">
    <source>
        <dbReference type="SAM" id="MobiDB-lite"/>
    </source>
</evidence>
<organism evidence="6 7">
    <name type="scientific">Quercus suber</name>
    <name type="common">Cork oak</name>
    <dbReference type="NCBI Taxonomy" id="58331"/>
    <lineage>
        <taxon>Eukaryota</taxon>
        <taxon>Viridiplantae</taxon>
        <taxon>Streptophyta</taxon>
        <taxon>Embryophyta</taxon>
        <taxon>Tracheophyta</taxon>
        <taxon>Spermatophyta</taxon>
        <taxon>Magnoliopsida</taxon>
        <taxon>eudicotyledons</taxon>
        <taxon>Gunneridae</taxon>
        <taxon>Pentapetalae</taxon>
        <taxon>rosids</taxon>
        <taxon>fabids</taxon>
        <taxon>Fagales</taxon>
        <taxon>Fagaceae</taxon>
        <taxon>Quercus</taxon>
    </lineage>
</organism>
<dbReference type="PANTHER" id="PTHR47926:SF512">
    <property type="entry name" value="REPEAT (PPR) SUPERFAMILY PROTEIN, PUTATIVE-RELATED"/>
    <property type="match status" value="1"/>
</dbReference>
<keyword evidence="7" id="KW-1185">Reference proteome</keyword>
<dbReference type="Pfam" id="PF01535">
    <property type="entry name" value="PPR"/>
    <property type="match status" value="4"/>
</dbReference>
<keyword evidence="2" id="KW-0677">Repeat</keyword>
<evidence type="ECO:0000259" key="5">
    <source>
        <dbReference type="Pfam" id="PF14432"/>
    </source>
</evidence>
<dbReference type="PANTHER" id="PTHR47926">
    <property type="entry name" value="PENTATRICOPEPTIDE REPEAT-CONTAINING PROTEIN"/>
    <property type="match status" value="1"/>
</dbReference>
<protein>
    <submittedName>
        <fullName evidence="6">Pentatricopeptide repeat-containing protein</fullName>
    </submittedName>
</protein>
<feature type="repeat" description="PPR" evidence="3">
    <location>
        <begin position="274"/>
        <end position="304"/>
    </location>
</feature>
<comment type="similarity">
    <text evidence="1">Belongs to the PPR family. PCMP-H subfamily.</text>
</comment>
<evidence type="ECO:0000256" key="3">
    <source>
        <dbReference type="PROSITE-ProRule" id="PRU00708"/>
    </source>
</evidence>
<dbReference type="FunFam" id="1.25.40.10:FF:000073">
    <property type="entry name" value="Pentatricopeptide repeat-containing protein chloroplastic"/>
    <property type="match status" value="1"/>
</dbReference>
<dbReference type="InterPro" id="IPR046848">
    <property type="entry name" value="E_motif"/>
</dbReference>
<evidence type="ECO:0000313" key="6">
    <source>
        <dbReference type="EMBL" id="KAK7844397.1"/>
    </source>
</evidence>
<feature type="repeat" description="PPR" evidence="3">
    <location>
        <begin position="408"/>
        <end position="442"/>
    </location>
</feature>
<dbReference type="Gene3D" id="1.25.40.10">
    <property type="entry name" value="Tetratricopeptide repeat domain"/>
    <property type="match status" value="5"/>
</dbReference>
<dbReference type="InterPro" id="IPR032867">
    <property type="entry name" value="DYW_dom"/>
</dbReference>
<feature type="repeat" description="PPR" evidence="3">
    <location>
        <begin position="377"/>
        <end position="407"/>
    </location>
</feature>